<feature type="chain" id="PRO_5002410701" evidence="3">
    <location>
        <begin position="25"/>
        <end position="334"/>
    </location>
</feature>
<dbReference type="Proteomes" id="UP000033115">
    <property type="component" value="Chromosome"/>
</dbReference>
<name>A0A0E3JWR8_CLOSL</name>
<dbReference type="InterPro" id="IPR059052">
    <property type="entry name" value="HH_YbhG-like"/>
</dbReference>
<keyword evidence="7" id="KW-1185">Reference proteome</keyword>
<dbReference type="HOGENOM" id="CLU_018816_6_3_9"/>
<dbReference type="EMBL" id="CP009933">
    <property type="protein sequence ID" value="AKA67449.1"/>
    <property type="molecule type" value="Genomic_DNA"/>
</dbReference>
<evidence type="ECO:0000313" key="7">
    <source>
        <dbReference type="Proteomes" id="UP000033115"/>
    </source>
</evidence>
<dbReference type="GO" id="GO:0030313">
    <property type="term" value="C:cell envelope"/>
    <property type="evidence" value="ECO:0007669"/>
    <property type="project" value="UniProtKB-SubCell"/>
</dbReference>
<dbReference type="PANTHER" id="PTHR32347:SF23">
    <property type="entry name" value="BLL5650 PROTEIN"/>
    <property type="match status" value="1"/>
</dbReference>
<dbReference type="InterPro" id="IPR058792">
    <property type="entry name" value="Beta-barrel_RND_2"/>
</dbReference>
<dbReference type="AlphaFoldDB" id="A0A0E3JWR8"/>
<dbReference type="KEGG" id="csq:CSCA_0324"/>
<dbReference type="Gene3D" id="2.40.50.100">
    <property type="match status" value="1"/>
</dbReference>
<accession>A0A0E3JWR8</accession>
<organism evidence="6 7">
    <name type="scientific">Clostridium scatologenes</name>
    <dbReference type="NCBI Taxonomy" id="1548"/>
    <lineage>
        <taxon>Bacteria</taxon>
        <taxon>Bacillati</taxon>
        <taxon>Bacillota</taxon>
        <taxon>Clostridia</taxon>
        <taxon>Eubacteriales</taxon>
        <taxon>Clostridiaceae</taxon>
        <taxon>Clostridium</taxon>
    </lineage>
</organism>
<dbReference type="Pfam" id="PF25881">
    <property type="entry name" value="HH_YBHG"/>
    <property type="match status" value="1"/>
</dbReference>
<dbReference type="Gene3D" id="2.40.30.170">
    <property type="match status" value="1"/>
</dbReference>
<feature type="signal peptide" evidence="3">
    <location>
        <begin position="1"/>
        <end position="24"/>
    </location>
</feature>
<feature type="domain" description="YbhG-like alpha-helical hairpin" evidence="4">
    <location>
        <begin position="89"/>
        <end position="216"/>
    </location>
</feature>
<dbReference type="PROSITE" id="PS51257">
    <property type="entry name" value="PROKAR_LIPOPROTEIN"/>
    <property type="match status" value="1"/>
</dbReference>
<dbReference type="PANTHER" id="PTHR32347">
    <property type="entry name" value="EFFLUX SYSTEM COMPONENT YKNX-RELATED"/>
    <property type="match status" value="1"/>
</dbReference>
<feature type="domain" description="CusB-like beta-barrel" evidence="5">
    <location>
        <begin position="260"/>
        <end position="330"/>
    </location>
</feature>
<keyword evidence="3" id="KW-0732">Signal</keyword>
<evidence type="ECO:0000313" key="6">
    <source>
        <dbReference type="EMBL" id="AKA67449.1"/>
    </source>
</evidence>
<protein>
    <submittedName>
        <fullName evidence="6">Secretion protein HlyD family protein</fullName>
    </submittedName>
</protein>
<dbReference type="SUPFAM" id="SSF111369">
    <property type="entry name" value="HlyD-like secretion proteins"/>
    <property type="match status" value="2"/>
</dbReference>
<dbReference type="Pfam" id="PF25954">
    <property type="entry name" value="Beta-barrel_RND_2"/>
    <property type="match status" value="1"/>
</dbReference>
<gene>
    <name evidence="6" type="ORF">CSCA_0324</name>
</gene>
<evidence type="ECO:0000259" key="4">
    <source>
        <dbReference type="Pfam" id="PF25881"/>
    </source>
</evidence>
<evidence type="ECO:0000259" key="5">
    <source>
        <dbReference type="Pfam" id="PF25954"/>
    </source>
</evidence>
<dbReference type="STRING" id="1548.CSCA_0324"/>
<sequence length="334" mass="35809">MLTKKRIKKLMPLLLSLTITTLFAGCSSNENNFRGTSENKTQSEDIYILSGKIQADNYANISSQINAKVTEIKVDVGTKVNAGDPIIYLDNKDLQSQVNQAEAAVSTNQANLDKIKAGTRPESIASQKALVDGDKTAYDIAQKNYARQKQLLQGGNTAEVNLEQAQQAFYAAKAKYDADSQALASMENGPTQSDINASQALVKQAEAAAEISKTSLTHTVITAPISGTVTVKNINVGEMSGANQTLVTIVSGYGLHIDSYAPENLLAKLKVGLQVNVKVSGFSDKVFQGEISTINSQIDSRNKDALVKIALKDHSDILKPGMFAEIGLKNKVGE</sequence>
<evidence type="ECO:0000256" key="1">
    <source>
        <dbReference type="ARBA" id="ARBA00004196"/>
    </source>
</evidence>
<evidence type="ECO:0000256" key="2">
    <source>
        <dbReference type="ARBA" id="ARBA00023054"/>
    </source>
</evidence>
<dbReference type="InterPro" id="IPR050465">
    <property type="entry name" value="UPF0194_transport"/>
</dbReference>
<proteinExistence type="predicted"/>
<comment type="subcellular location">
    <subcellularLocation>
        <location evidence="1">Cell envelope</location>
    </subcellularLocation>
</comment>
<keyword evidence="2" id="KW-0175">Coiled coil</keyword>
<reference evidence="6 7" key="1">
    <citation type="journal article" date="2015" name="J. Biotechnol.">
        <title>Complete genome sequence of a malodorant-producing acetogen, Clostridium scatologenes ATCC 25775(T).</title>
        <authorList>
            <person name="Zhu Z."/>
            <person name="Guo T."/>
            <person name="Zheng H."/>
            <person name="Song T."/>
            <person name="Ouyang P."/>
            <person name="Xie J."/>
        </authorList>
    </citation>
    <scope>NUCLEOTIDE SEQUENCE [LARGE SCALE GENOMIC DNA]</scope>
    <source>
        <strain evidence="6 7">ATCC 25775</strain>
    </source>
</reference>
<dbReference type="RefSeq" id="WP_029954716.1">
    <property type="nucleotide sequence ID" value="NZ_CP009933.1"/>
</dbReference>
<evidence type="ECO:0000256" key="3">
    <source>
        <dbReference type="SAM" id="SignalP"/>
    </source>
</evidence>